<name>A0ACB9TSG4_HOLOL</name>
<dbReference type="Proteomes" id="UP001056778">
    <property type="component" value="Chromosome 1"/>
</dbReference>
<reference evidence="1" key="1">
    <citation type="submission" date="2022-04" db="EMBL/GenBank/DDBJ databases">
        <title>Chromosome-scale genome assembly of Holotrichia oblita Faldermann.</title>
        <authorList>
            <person name="Rongchong L."/>
        </authorList>
    </citation>
    <scope>NUCLEOTIDE SEQUENCE</scope>
    <source>
        <strain evidence="1">81SQS9</strain>
    </source>
</reference>
<organism evidence="1 2">
    <name type="scientific">Holotrichia oblita</name>
    <name type="common">Chafer beetle</name>
    <dbReference type="NCBI Taxonomy" id="644536"/>
    <lineage>
        <taxon>Eukaryota</taxon>
        <taxon>Metazoa</taxon>
        <taxon>Ecdysozoa</taxon>
        <taxon>Arthropoda</taxon>
        <taxon>Hexapoda</taxon>
        <taxon>Insecta</taxon>
        <taxon>Pterygota</taxon>
        <taxon>Neoptera</taxon>
        <taxon>Endopterygota</taxon>
        <taxon>Coleoptera</taxon>
        <taxon>Polyphaga</taxon>
        <taxon>Scarabaeiformia</taxon>
        <taxon>Scarabaeidae</taxon>
        <taxon>Melolonthinae</taxon>
        <taxon>Holotrichia</taxon>
    </lineage>
</organism>
<keyword evidence="2" id="KW-1185">Reference proteome</keyword>
<comment type="caution">
    <text evidence="1">The sequence shown here is derived from an EMBL/GenBank/DDBJ whole genome shotgun (WGS) entry which is preliminary data.</text>
</comment>
<gene>
    <name evidence="1" type="ORF">MML48_1g09736</name>
</gene>
<accession>A0ACB9TSG4</accession>
<proteinExistence type="predicted"/>
<evidence type="ECO:0000313" key="1">
    <source>
        <dbReference type="EMBL" id="KAI4469721.1"/>
    </source>
</evidence>
<evidence type="ECO:0000313" key="2">
    <source>
        <dbReference type="Proteomes" id="UP001056778"/>
    </source>
</evidence>
<protein>
    <submittedName>
        <fullName evidence="1">Transposase is4</fullName>
    </submittedName>
</protein>
<dbReference type="EMBL" id="CM043015">
    <property type="protein sequence ID" value="KAI4469721.1"/>
    <property type="molecule type" value="Genomic_DNA"/>
</dbReference>
<sequence>MAESRGKRLVALTKLSLNLDIHSDRDPYATDGSNSDPNFNPTDIECSSEYEDTVQDSHSAPSIPLVEDVAIPNIGSNLRESTSTSDSEESVTTVNLPAEWQNPVGNHLNFQIDYKKMEGIPPNYAAALVGCIPFEYFSFFLDRDLIQMMVDQTNLYASQVICSADDIPASSRLLQWVPTSCTEMLNFLGLIGYMGLVRMPTIRHYWSRKFLFQSQVAPNVM</sequence>